<dbReference type="InterPro" id="IPR012337">
    <property type="entry name" value="RNaseH-like_sf"/>
</dbReference>
<reference evidence="4" key="1">
    <citation type="journal article" date="2017" name="Genome Biol.">
        <title>Comparative genomics reveals high biological diversity and specific adaptations in the industrially and medically important fungal genus Aspergillus.</title>
        <authorList>
            <person name="de Vries R.P."/>
            <person name="Riley R."/>
            <person name="Wiebenga A."/>
            <person name="Aguilar-Osorio G."/>
            <person name="Amillis S."/>
            <person name="Uchima C.A."/>
            <person name="Anderluh G."/>
            <person name="Asadollahi M."/>
            <person name="Askin M."/>
            <person name="Barry K."/>
            <person name="Battaglia E."/>
            <person name="Bayram O."/>
            <person name="Benocci T."/>
            <person name="Braus-Stromeyer S.A."/>
            <person name="Caldana C."/>
            <person name="Canovas D."/>
            <person name="Cerqueira G.C."/>
            <person name="Chen F."/>
            <person name="Chen W."/>
            <person name="Choi C."/>
            <person name="Clum A."/>
            <person name="Dos Santos R.A."/>
            <person name="Damasio A.R."/>
            <person name="Diallinas G."/>
            <person name="Emri T."/>
            <person name="Fekete E."/>
            <person name="Flipphi M."/>
            <person name="Freyberg S."/>
            <person name="Gallo A."/>
            <person name="Gournas C."/>
            <person name="Habgood R."/>
            <person name="Hainaut M."/>
            <person name="Harispe M.L."/>
            <person name="Henrissat B."/>
            <person name="Hilden K.S."/>
            <person name="Hope R."/>
            <person name="Hossain A."/>
            <person name="Karabika E."/>
            <person name="Karaffa L."/>
            <person name="Karanyi Z."/>
            <person name="Krasevec N."/>
            <person name="Kuo A."/>
            <person name="Kusch H."/>
            <person name="LaButti K."/>
            <person name="Lagendijk E.L."/>
            <person name="Lapidus A."/>
            <person name="Levasseur A."/>
            <person name="Lindquist E."/>
            <person name="Lipzen A."/>
            <person name="Logrieco A.F."/>
            <person name="MacCabe A."/>
            <person name="Maekelae M.R."/>
            <person name="Malavazi I."/>
            <person name="Melin P."/>
            <person name="Meyer V."/>
            <person name="Mielnichuk N."/>
            <person name="Miskei M."/>
            <person name="Molnar A.P."/>
            <person name="Mule G."/>
            <person name="Ngan C.Y."/>
            <person name="Orejas M."/>
            <person name="Orosz E."/>
            <person name="Ouedraogo J.P."/>
            <person name="Overkamp K.M."/>
            <person name="Park H.-S."/>
            <person name="Perrone G."/>
            <person name="Piumi F."/>
            <person name="Punt P.J."/>
            <person name="Ram A.F."/>
            <person name="Ramon A."/>
            <person name="Rauscher S."/>
            <person name="Record E."/>
            <person name="Riano-Pachon D.M."/>
            <person name="Robert V."/>
            <person name="Roehrig J."/>
            <person name="Ruller R."/>
            <person name="Salamov A."/>
            <person name="Salih N.S."/>
            <person name="Samson R.A."/>
            <person name="Sandor E."/>
            <person name="Sanguinetti M."/>
            <person name="Schuetze T."/>
            <person name="Sepcic K."/>
            <person name="Shelest E."/>
            <person name="Sherlock G."/>
            <person name="Sophianopoulou V."/>
            <person name="Squina F.M."/>
            <person name="Sun H."/>
            <person name="Susca A."/>
            <person name="Todd R.B."/>
            <person name="Tsang A."/>
            <person name="Unkles S.E."/>
            <person name="van de Wiele N."/>
            <person name="van Rossen-Uffink D."/>
            <person name="Oliveira J.V."/>
            <person name="Vesth T.C."/>
            <person name="Visser J."/>
            <person name="Yu J.-H."/>
            <person name="Zhou M."/>
            <person name="Andersen M.R."/>
            <person name="Archer D.B."/>
            <person name="Baker S.E."/>
            <person name="Benoit I."/>
            <person name="Brakhage A.A."/>
            <person name="Braus G.H."/>
            <person name="Fischer R."/>
            <person name="Frisvad J.C."/>
            <person name="Goldman G.H."/>
            <person name="Houbraken J."/>
            <person name="Oakley B."/>
            <person name="Pocsi I."/>
            <person name="Scazzocchio C."/>
            <person name="Seiboth B."/>
            <person name="vanKuyk P.A."/>
            <person name="Wortman J."/>
            <person name="Dyer P.S."/>
            <person name="Grigoriev I.V."/>
        </authorList>
    </citation>
    <scope>NUCLEOTIDE SEQUENCE [LARGE SCALE GENOMIC DNA]</scope>
    <source>
        <strain evidence="4">CBS 506.65</strain>
    </source>
</reference>
<dbReference type="Proteomes" id="UP000184188">
    <property type="component" value="Unassembled WGS sequence"/>
</dbReference>
<dbReference type="GO" id="GO:0005739">
    <property type="term" value="C:mitochondrion"/>
    <property type="evidence" value="ECO:0007669"/>
    <property type="project" value="TreeGrafter"/>
</dbReference>
<dbReference type="InterPro" id="IPR039197">
    <property type="entry name" value="Mrs1/Cce1"/>
</dbReference>
<keyword evidence="4" id="KW-1185">Reference proteome</keyword>
<evidence type="ECO:0000313" key="3">
    <source>
        <dbReference type="EMBL" id="OJJ44701.1"/>
    </source>
</evidence>
<dbReference type="InterPro" id="IPR036397">
    <property type="entry name" value="RNaseH_sf"/>
</dbReference>
<dbReference type="InterPro" id="IPR015242">
    <property type="entry name" value="Ydc2_cat"/>
</dbReference>
<dbReference type="PANTHER" id="PTHR28072:SF1">
    <property type="entry name" value="CRUCIFORM CUTTING ENDONUCLEASE 1, MITOCHONDRIAL-RELATED"/>
    <property type="match status" value="1"/>
</dbReference>
<dbReference type="VEuPathDB" id="FungiDB:ASPZODRAFT_134795"/>
<dbReference type="GeneID" id="34610100"/>
<dbReference type="AlphaFoldDB" id="A0A1L9SBZ7"/>
<dbReference type="GO" id="GO:0000402">
    <property type="term" value="F:crossed form four-way junction DNA binding"/>
    <property type="evidence" value="ECO:0007669"/>
    <property type="project" value="TreeGrafter"/>
</dbReference>
<evidence type="ECO:0000313" key="4">
    <source>
        <dbReference type="Proteomes" id="UP000184188"/>
    </source>
</evidence>
<dbReference type="PANTHER" id="PTHR28072">
    <property type="entry name" value="CRUCIFORM CUTTING ENDONUCLEASE 1, MITOCHONDRIAL-RELATED"/>
    <property type="match status" value="1"/>
</dbReference>
<dbReference type="GO" id="GO:0000403">
    <property type="term" value="F:Y-form DNA binding"/>
    <property type="evidence" value="ECO:0007669"/>
    <property type="project" value="TreeGrafter"/>
</dbReference>
<feature type="domain" description="SAP" evidence="2">
    <location>
        <begin position="11"/>
        <end position="45"/>
    </location>
</feature>
<dbReference type="OrthoDB" id="5552842at2759"/>
<gene>
    <name evidence="3" type="ORF">ASPZODRAFT_134795</name>
</gene>
<dbReference type="RefSeq" id="XP_022579211.1">
    <property type="nucleotide sequence ID" value="XM_022723635.1"/>
</dbReference>
<accession>A0A1L9SBZ7</accession>
<proteinExistence type="predicted"/>
<evidence type="ECO:0000259" key="2">
    <source>
        <dbReference type="PROSITE" id="PS50800"/>
    </source>
</evidence>
<dbReference type="STRING" id="1073090.A0A1L9SBZ7"/>
<dbReference type="InterPro" id="IPR003034">
    <property type="entry name" value="SAP_dom"/>
</dbReference>
<dbReference type="CDD" id="cd16963">
    <property type="entry name" value="CCE1"/>
    <property type="match status" value="1"/>
</dbReference>
<evidence type="ECO:0000256" key="1">
    <source>
        <dbReference type="SAM" id="MobiDB-lite"/>
    </source>
</evidence>
<feature type="compositionally biased region" description="Basic residues" evidence="1">
    <location>
        <begin position="119"/>
        <end position="128"/>
    </location>
</feature>
<sequence length="331" mass="36939">MQSSIVLKSWLPALKATQLQQIAQATGIASSGTKRILIERLEAELSQTREEVESRKNDEMSILSIDMGIQNLAYAHLLVRESKPPVLNTWRRFSLMTADPADSTTTSIPVDGGDSKDEKKKKKKKKKKNSTDFSPPLYAAHAYDLTSTLLEKYHPTHILIERQRFRTGGSSAVQEWTIRVGMLEGMIYAVLHTLSKTSQTSQQNTTTPQVIPIQPQRVVRYWQDSKNKVTGREGKKDKIDRVARWLSLGNDDTATTPAKLCVGNPSVQDTVDAYLGKWRKDRKSTTAAGIGGASGIGKLDDLADCLLQGLTWLEWRSMRERLAKGEVDDTI</sequence>
<dbReference type="Pfam" id="PF09159">
    <property type="entry name" value="Ydc2-catalyt"/>
    <property type="match status" value="1"/>
</dbReference>
<dbReference type="EMBL" id="KV878347">
    <property type="protein sequence ID" value="OJJ44701.1"/>
    <property type="molecule type" value="Genomic_DNA"/>
</dbReference>
<dbReference type="PROSITE" id="PS50800">
    <property type="entry name" value="SAP"/>
    <property type="match status" value="1"/>
</dbReference>
<dbReference type="GO" id="GO:0070336">
    <property type="term" value="F:flap-structured DNA binding"/>
    <property type="evidence" value="ECO:0007669"/>
    <property type="project" value="TreeGrafter"/>
</dbReference>
<dbReference type="SUPFAM" id="SSF53098">
    <property type="entry name" value="Ribonuclease H-like"/>
    <property type="match status" value="1"/>
</dbReference>
<dbReference type="GO" id="GO:0004520">
    <property type="term" value="F:DNA endonuclease activity"/>
    <property type="evidence" value="ECO:0007669"/>
    <property type="project" value="TreeGrafter"/>
</dbReference>
<name>A0A1L9SBZ7_9EURO</name>
<protein>
    <recommendedName>
        <fullName evidence="2">SAP domain-containing protein</fullName>
    </recommendedName>
</protein>
<dbReference type="Gene3D" id="3.30.420.10">
    <property type="entry name" value="Ribonuclease H-like superfamily/Ribonuclease H"/>
    <property type="match status" value="1"/>
</dbReference>
<organism evidence="3 4">
    <name type="scientific">Penicilliopsis zonata CBS 506.65</name>
    <dbReference type="NCBI Taxonomy" id="1073090"/>
    <lineage>
        <taxon>Eukaryota</taxon>
        <taxon>Fungi</taxon>
        <taxon>Dikarya</taxon>
        <taxon>Ascomycota</taxon>
        <taxon>Pezizomycotina</taxon>
        <taxon>Eurotiomycetes</taxon>
        <taxon>Eurotiomycetidae</taxon>
        <taxon>Eurotiales</taxon>
        <taxon>Aspergillaceae</taxon>
        <taxon>Penicilliopsis</taxon>
    </lineage>
</organism>
<feature type="region of interest" description="Disordered" evidence="1">
    <location>
        <begin position="101"/>
        <end position="133"/>
    </location>
</feature>